<dbReference type="GO" id="GO:0005813">
    <property type="term" value="C:centrosome"/>
    <property type="evidence" value="ECO:0007669"/>
    <property type="project" value="TreeGrafter"/>
</dbReference>
<dbReference type="OrthoDB" id="10254896at2759"/>
<gene>
    <name evidence="4" type="ORF">C7M84_009957</name>
</gene>
<organism evidence="4 5">
    <name type="scientific">Penaeus vannamei</name>
    <name type="common">Whiteleg shrimp</name>
    <name type="synonym">Litopenaeus vannamei</name>
    <dbReference type="NCBI Taxonomy" id="6689"/>
    <lineage>
        <taxon>Eukaryota</taxon>
        <taxon>Metazoa</taxon>
        <taxon>Ecdysozoa</taxon>
        <taxon>Arthropoda</taxon>
        <taxon>Crustacea</taxon>
        <taxon>Multicrustacea</taxon>
        <taxon>Malacostraca</taxon>
        <taxon>Eumalacostraca</taxon>
        <taxon>Eucarida</taxon>
        <taxon>Decapoda</taxon>
        <taxon>Dendrobranchiata</taxon>
        <taxon>Penaeoidea</taxon>
        <taxon>Penaeidae</taxon>
        <taxon>Penaeus</taxon>
    </lineage>
</organism>
<proteinExistence type="predicted"/>
<dbReference type="GO" id="GO:0036064">
    <property type="term" value="C:ciliary basal body"/>
    <property type="evidence" value="ECO:0007669"/>
    <property type="project" value="TreeGrafter"/>
</dbReference>
<keyword evidence="3" id="KW-0966">Cell projection</keyword>
<dbReference type="PANTHER" id="PTHR31978:SF1">
    <property type="entry name" value="INTRAFLAGELLAR TRANSPORT PROTEIN 20 HOMOLOG"/>
    <property type="match status" value="1"/>
</dbReference>
<evidence type="ECO:0008006" key="6">
    <source>
        <dbReference type="Google" id="ProtNLM"/>
    </source>
</evidence>
<keyword evidence="2" id="KW-0175">Coiled coil</keyword>
<evidence type="ECO:0000313" key="4">
    <source>
        <dbReference type="EMBL" id="ROT71714.1"/>
    </source>
</evidence>
<dbReference type="Pfam" id="PF14931">
    <property type="entry name" value="IFT20"/>
    <property type="match status" value="1"/>
</dbReference>
<dbReference type="AlphaFoldDB" id="A0A3R7M4L2"/>
<name>A0A3R7M4L2_PENVA</name>
<evidence type="ECO:0000256" key="3">
    <source>
        <dbReference type="ARBA" id="ARBA00023273"/>
    </source>
</evidence>
<sequence length="132" mass="15361">MADETLAKAGLYFDELNKIRVLEPEVAQQTAELKDECKEFVDKIVEFHQRADNFIQLADSLSAAVETEKMRAIGSRNLIKSMSKQRESQQLQLLALIGEKKLELERLRVQYESLQRTESEQLEFIEQFILQK</sequence>
<evidence type="ECO:0000313" key="5">
    <source>
        <dbReference type="Proteomes" id="UP000283509"/>
    </source>
</evidence>
<dbReference type="GO" id="GO:0061512">
    <property type="term" value="P:protein localization to cilium"/>
    <property type="evidence" value="ECO:0007669"/>
    <property type="project" value="TreeGrafter"/>
</dbReference>
<evidence type="ECO:0000256" key="2">
    <source>
        <dbReference type="ARBA" id="ARBA00023054"/>
    </source>
</evidence>
<dbReference type="GO" id="GO:0030990">
    <property type="term" value="C:intraciliary transport particle"/>
    <property type="evidence" value="ECO:0007669"/>
    <property type="project" value="TreeGrafter"/>
</dbReference>
<reference evidence="4 5" key="1">
    <citation type="submission" date="2018-04" db="EMBL/GenBank/DDBJ databases">
        <authorList>
            <person name="Zhang X."/>
            <person name="Yuan J."/>
            <person name="Li F."/>
            <person name="Xiang J."/>
        </authorList>
    </citation>
    <scope>NUCLEOTIDE SEQUENCE [LARGE SCALE GENOMIC DNA]</scope>
    <source>
        <tissue evidence="4">Muscle</tissue>
    </source>
</reference>
<protein>
    <recommendedName>
        <fullName evidence="6">Intraflagellar transport protein 20-like protein</fullName>
    </recommendedName>
</protein>
<dbReference type="PANTHER" id="PTHR31978">
    <property type="entry name" value="INTRAFLAGELLAR TRANSPORT PROTEIN 20 HOMOLOG"/>
    <property type="match status" value="1"/>
</dbReference>
<comment type="caution">
    <text evidence="4">The sequence shown here is derived from an EMBL/GenBank/DDBJ whole genome shotgun (WGS) entry which is preliminary data.</text>
</comment>
<dbReference type="GO" id="GO:0097730">
    <property type="term" value="C:non-motile cilium"/>
    <property type="evidence" value="ECO:0007669"/>
    <property type="project" value="TreeGrafter"/>
</dbReference>
<reference evidence="4 5" key="2">
    <citation type="submission" date="2019-01" db="EMBL/GenBank/DDBJ databases">
        <title>The decoding of complex shrimp genome reveals the adaptation for benthos swimmer, frequently molting mechanism and breeding impact on genome.</title>
        <authorList>
            <person name="Sun Y."/>
            <person name="Gao Y."/>
            <person name="Yu Y."/>
        </authorList>
    </citation>
    <scope>NUCLEOTIDE SEQUENCE [LARGE SCALE GENOMIC DNA]</scope>
    <source>
        <tissue evidence="4">Muscle</tissue>
    </source>
</reference>
<dbReference type="STRING" id="6689.A0A3R7M4L2"/>
<evidence type="ECO:0000256" key="1">
    <source>
        <dbReference type="ARBA" id="ARBA00004138"/>
    </source>
</evidence>
<accession>A0A3R7M4L2</accession>
<dbReference type="InterPro" id="IPR028172">
    <property type="entry name" value="FT20"/>
</dbReference>
<dbReference type="EMBL" id="QCYY01002259">
    <property type="protein sequence ID" value="ROT71714.1"/>
    <property type="molecule type" value="Genomic_DNA"/>
</dbReference>
<keyword evidence="5" id="KW-1185">Reference proteome</keyword>
<dbReference type="GO" id="GO:0005737">
    <property type="term" value="C:cytoplasm"/>
    <property type="evidence" value="ECO:0007669"/>
    <property type="project" value="TreeGrafter"/>
</dbReference>
<dbReference type="Proteomes" id="UP000283509">
    <property type="component" value="Unassembled WGS sequence"/>
</dbReference>
<dbReference type="GO" id="GO:0060271">
    <property type="term" value="P:cilium assembly"/>
    <property type="evidence" value="ECO:0007669"/>
    <property type="project" value="TreeGrafter"/>
</dbReference>
<comment type="subcellular location">
    <subcellularLocation>
        <location evidence="1">Cell projection</location>
        <location evidence="1">Cilium</location>
    </subcellularLocation>
</comment>
<dbReference type="GO" id="GO:0097546">
    <property type="term" value="C:ciliary base"/>
    <property type="evidence" value="ECO:0007669"/>
    <property type="project" value="TreeGrafter"/>
</dbReference>